<evidence type="ECO:0000313" key="3">
    <source>
        <dbReference type="Proteomes" id="UP000824890"/>
    </source>
</evidence>
<dbReference type="PANTHER" id="PTHR31903:SF6">
    <property type="entry name" value="F12F1.11-RELATED"/>
    <property type="match status" value="1"/>
</dbReference>
<dbReference type="EMBL" id="JAGKQM010000018">
    <property type="protein sequence ID" value="KAH0862110.1"/>
    <property type="molecule type" value="Genomic_DNA"/>
</dbReference>
<dbReference type="PANTHER" id="PTHR31903">
    <property type="entry name" value="F12F1.11-RELATED"/>
    <property type="match status" value="1"/>
</dbReference>
<accession>A0ABQ7Y4Q3</accession>
<name>A0ABQ7Y4Q3_BRANA</name>
<evidence type="ECO:0000256" key="1">
    <source>
        <dbReference type="SAM" id="MobiDB-lite"/>
    </source>
</evidence>
<comment type="caution">
    <text evidence="2">The sequence shown here is derived from an EMBL/GenBank/DDBJ whole genome shotgun (WGS) entry which is preliminary data.</text>
</comment>
<proteinExistence type="predicted"/>
<feature type="compositionally biased region" description="Basic and acidic residues" evidence="1">
    <location>
        <begin position="77"/>
        <end position="94"/>
    </location>
</feature>
<dbReference type="Proteomes" id="UP000824890">
    <property type="component" value="Unassembled WGS sequence"/>
</dbReference>
<gene>
    <name evidence="2" type="ORF">HID58_079321</name>
</gene>
<organism evidence="2 3">
    <name type="scientific">Brassica napus</name>
    <name type="common">Rape</name>
    <dbReference type="NCBI Taxonomy" id="3708"/>
    <lineage>
        <taxon>Eukaryota</taxon>
        <taxon>Viridiplantae</taxon>
        <taxon>Streptophyta</taxon>
        <taxon>Embryophyta</taxon>
        <taxon>Tracheophyta</taxon>
        <taxon>Spermatophyta</taxon>
        <taxon>Magnoliopsida</taxon>
        <taxon>eudicotyledons</taxon>
        <taxon>Gunneridae</taxon>
        <taxon>Pentapetalae</taxon>
        <taxon>rosids</taxon>
        <taxon>malvids</taxon>
        <taxon>Brassicales</taxon>
        <taxon>Brassicaceae</taxon>
        <taxon>Brassiceae</taxon>
        <taxon>Brassica</taxon>
    </lineage>
</organism>
<sequence>MRYVLKNGQKTSTDDGEVLAYLISRTRDPNRISRFKKEKPKEDYHHSPLHLCDCFRCYTSYWLGSNSGELAGGDSVDEGRCGEEEAEKKKGFVE</sequence>
<feature type="region of interest" description="Disordered" evidence="1">
    <location>
        <begin position="69"/>
        <end position="94"/>
    </location>
</feature>
<reference evidence="2 3" key="1">
    <citation type="submission" date="2021-05" db="EMBL/GenBank/DDBJ databases">
        <title>Genome Assembly of Synthetic Allotetraploid Brassica napus Reveals Homoeologous Exchanges between Subgenomes.</title>
        <authorList>
            <person name="Davis J.T."/>
        </authorList>
    </citation>
    <scope>NUCLEOTIDE SEQUENCE [LARGE SCALE GENOMIC DNA]</scope>
    <source>
        <strain evidence="3">cv. Da-Ae</strain>
        <tissue evidence="2">Seedling</tissue>
    </source>
</reference>
<keyword evidence="3" id="KW-1185">Reference proteome</keyword>
<protein>
    <submittedName>
        <fullName evidence="2">Uncharacterized protein</fullName>
    </submittedName>
</protein>
<evidence type="ECO:0000313" key="2">
    <source>
        <dbReference type="EMBL" id="KAH0862110.1"/>
    </source>
</evidence>